<evidence type="ECO:0000256" key="2">
    <source>
        <dbReference type="ARBA" id="ARBA00022514"/>
    </source>
</evidence>
<feature type="region of interest" description="Disordered" evidence="6">
    <location>
        <begin position="1"/>
        <end position="33"/>
    </location>
</feature>
<dbReference type="InterPro" id="IPR000471">
    <property type="entry name" value="Interferon_alpha/beta/delta"/>
</dbReference>
<dbReference type="EMBL" id="JAYKXH010000019">
    <property type="protein sequence ID" value="KAK7134291.1"/>
    <property type="molecule type" value="Genomic_DNA"/>
</dbReference>
<proteinExistence type="predicted"/>
<evidence type="ECO:0000256" key="4">
    <source>
        <dbReference type="ARBA" id="ARBA00023118"/>
    </source>
</evidence>
<comment type="subcellular location">
    <subcellularLocation>
        <location evidence="1">Secreted</location>
    </subcellularLocation>
</comment>
<evidence type="ECO:0000256" key="5">
    <source>
        <dbReference type="ARBA" id="ARBA00023157"/>
    </source>
</evidence>
<dbReference type="GO" id="GO:0051607">
    <property type="term" value="P:defense response to virus"/>
    <property type="evidence" value="ECO:0007669"/>
    <property type="project" value="UniProtKB-KW"/>
</dbReference>
<dbReference type="GO" id="GO:0005126">
    <property type="term" value="F:cytokine receptor binding"/>
    <property type="evidence" value="ECO:0007669"/>
    <property type="project" value="InterPro"/>
</dbReference>
<comment type="caution">
    <text evidence="7">The sequence shown here is derived from an EMBL/GenBank/DDBJ whole genome shotgun (WGS) entry which is preliminary data.</text>
</comment>
<gene>
    <name evidence="7" type="ORF">R3I93_017643</name>
</gene>
<dbReference type="GO" id="GO:0005125">
    <property type="term" value="F:cytokine activity"/>
    <property type="evidence" value="ECO:0007669"/>
    <property type="project" value="UniProtKB-KW"/>
</dbReference>
<evidence type="ECO:0000313" key="7">
    <source>
        <dbReference type="EMBL" id="KAK7134291.1"/>
    </source>
</evidence>
<keyword evidence="3" id="KW-0964">Secreted</keyword>
<evidence type="ECO:0000313" key="8">
    <source>
        <dbReference type="Proteomes" id="UP001364617"/>
    </source>
</evidence>
<protein>
    <recommendedName>
        <fullName evidence="9">Interferon a3-like</fullName>
    </recommendedName>
</protein>
<reference evidence="7 8" key="1">
    <citation type="submission" date="2024-02" db="EMBL/GenBank/DDBJ databases">
        <title>Chromosome-level genome assembly of the Eurasian Minnow (Phoxinus phoxinus).</title>
        <authorList>
            <person name="Oriowo T.O."/>
            <person name="Martin S."/>
            <person name="Stange M."/>
            <person name="Chrysostomakis Y."/>
            <person name="Brown T."/>
            <person name="Winkler S."/>
            <person name="Kukowka S."/>
            <person name="Myers E.W."/>
            <person name="Bohne A."/>
        </authorList>
    </citation>
    <scope>NUCLEOTIDE SEQUENCE [LARGE SCALE GENOMIC DNA]</scope>
    <source>
        <strain evidence="7">ZFMK-TIS-60720</strain>
        <tissue evidence="7">Whole Organism</tissue>
    </source>
</reference>
<keyword evidence="4" id="KW-0051">Antiviral defense</keyword>
<evidence type="ECO:0000256" key="3">
    <source>
        <dbReference type="ARBA" id="ARBA00022525"/>
    </source>
</evidence>
<evidence type="ECO:0000256" key="1">
    <source>
        <dbReference type="ARBA" id="ARBA00004613"/>
    </source>
</evidence>
<evidence type="ECO:0008006" key="9">
    <source>
        <dbReference type="Google" id="ProtNLM"/>
    </source>
</evidence>
<organism evidence="7 8">
    <name type="scientific">Phoxinus phoxinus</name>
    <name type="common">Eurasian minnow</name>
    <dbReference type="NCBI Taxonomy" id="58324"/>
    <lineage>
        <taxon>Eukaryota</taxon>
        <taxon>Metazoa</taxon>
        <taxon>Chordata</taxon>
        <taxon>Craniata</taxon>
        <taxon>Vertebrata</taxon>
        <taxon>Euteleostomi</taxon>
        <taxon>Actinopterygii</taxon>
        <taxon>Neopterygii</taxon>
        <taxon>Teleostei</taxon>
        <taxon>Ostariophysi</taxon>
        <taxon>Cypriniformes</taxon>
        <taxon>Leuciscidae</taxon>
        <taxon>Phoxininae</taxon>
        <taxon>Phoxinus</taxon>
    </lineage>
</organism>
<dbReference type="Proteomes" id="UP001364617">
    <property type="component" value="Unassembled WGS sequence"/>
</dbReference>
<keyword evidence="8" id="KW-1185">Reference proteome</keyword>
<dbReference type="Pfam" id="PF00143">
    <property type="entry name" value="Interferon"/>
    <property type="match status" value="1"/>
</dbReference>
<dbReference type="InterPro" id="IPR009079">
    <property type="entry name" value="4_helix_cytokine-like_core"/>
</dbReference>
<dbReference type="AlphaFoldDB" id="A0AAN9CF12"/>
<name>A0AAN9CF12_9TELE</name>
<dbReference type="Gene3D" id="1.20.1250.10">
    <property type="match status" value="1"/>
</dbReference>
<accession>A0AAN9CF12</accession>
<keyword evidence="2" id="KW-0202">Cytokine</keyword>
<evidence type="ECO:0000256" key="6">
    <source>
        <dbReference type="SAM" id="MobiDB-lite"/>
    </source>
</evidence>
<feature type="compositionally biased region" description="Basic and acidic residues" evidence="6">
    <location>
        <begin position="17"/>
        <end position="33"/>
    </location>
</feature>
<sequence>MEEKTLYLHPTAVKNNRRTETAAAHQEDQPEESLRITQDNRMNVRTDLQLCLLLLAVCVSSVLSCRWTKQTQQSPSKFQRHHAISLDLIRTMGEKIHNDHEDINPIPYELINNHRRAEPEKQILFVIQALVEITGLLDDAVMPWDAKKCEDFLNIVHSQIDGLRSCGDYKMKRNKKLHLYFQRLRQMTEQNKEDGGKSWQIVRKRVISLMNQLEFFPFNTQAQ</sequence>
<dbReference type="GO" id="GO:0005615">
    <property type="term" value="C:extracellular space"/>
    <property type="evidence" value="ECO:0007669"/>
    <property type="project" value="UniProtKB-KW"/>
</dbReference>
<keyword evidence="5" id="KW-1015">Disulfide bond</keyword>
<dbReference type="SUPFAM" id="SSF47266">
    <property type="entry name" value="4-helical cytokines"/>
    <property type="match status" value="1"/>
</dbReference>